<proteinExistence type="predicted"/>
<evidence type="ECO:0000313" key="1">
    <source>
        <dbReference type="EMBL" id="GAT07682.1"/>
    </source>
</evidence>
<protein>
    <submittedName>
        <fullName evidence="1">Gp45</fullName>
    </submittedName>
</protein>
<evidence type="ECO:0000313" key="4">
    <source>
        <dbReference type="Proteomes" id="UP001207528"/>
    </source>
</evidence>
<keyword evidence="3" id="KW-1185">Reference proteome</keyword>
<comment type="caution">
    <text evidence="2">The sequence shown here is derived from an EMBL/GenBank/DDBJ whole genome shotgun (WGS) entry which is preliminary data.</text>
</comment>
<dbReference type="Proteomes" id="UP000069773">
    <property type="component" value="Unassembled WGS sequence"/>
</dbReference>
<name>A0AAW5SIW5_MYCNV</name>
<reference evidence="2" key="3">
    <citation type="journal article" date="2022" name="BMC Genomics">
        <title>Comparative genome analysis of mycobacteria focusing on tRNA and non-coding RNA.</title>
        <authorList>
            <person name="Behra P.R.K."/>
            <person name="Pettersson B.M.F."/>
            <person name="Ramesh M."/>
            <person name="Das S."/>
            <person name="Dasgupta S."/>
            <person name="Kirsebom L.A."/>
        </authorList>
    </citation>
    <scope>NUCLEOTIDE SEQUENCE</scope>
    <source>
        <strain evidence="2">DSM 44203</strain>
    </source>
</reference>
<reference evidence="2" key="2">
    <citation type="submission" date="2020-07" db="EMBL/GenBank/DDBJ databases">
        <authorList>
            <person name="Pettersson B.M.F."/>
            <person name="Behra P.R.K."/>
            <person name="Ramesh M."/>
            <person name="Das S."/>
            <person name="Dasgupta S."/>
            <person name="Kirsebom L.A."/>
        </authorList>
    </citation>
    <scope>NUCLEOTIDE SEQUENCE</scope>
    <source>
        <strain evidence="2">DSM 44203</strain>
    </source>
</reference>
<organism evidence="2 4">
    <name type="scientific">Mycolicibacterium novocastrense</name>
    <name type="common">Mycobacterium novocastrense</name>
    <dbReference type="NCBI Taxonomy" id="59813"/>
    <lineage>
        <taxon>Bacteria</taxon>
        <taxon>Bacillati</taxon>
        <taxon>Actinomycetota</taxon>
        <taxon>Actinomycetes</taxon>
        <taxon>Mycobacteriales</taxon>
        <taxon>Mycobacteriaceae</taxon>
        <taxon>Mycolicibacterium</taxon>
    </lineage>
</organism>
<dbReference type="EMBL" id="JACKTI010000029">
    <property type="protein sequence ID" value="MCV7023672.1"/>
    <property type="molecule type" value="Genomic_DNA"/>
</dbReference>
<reference evidence="1 3" key="1">
    <citation type="journal article" date="2016" name="Genome Announc.">
        <title>Draft Genome Sequences of Five Rapidly Growing Mycobacterium Species, M. thermoresistibile, M. fortuitum subsp. acetamidolyticum, M. canariasense, M. brisbanense, and M. novocastrense.</title>
        <authorList>
            <person name="Katahira K."/>
            <person name="Ogura Y."/>
            <person name="Gotoh Y."/>
            <person name="Hayashi T."/>
        </authorList>
    </citation>
    <scope>NUCLEOTIDE SEQUENCE [LARGE SCALE GENOMIC DNA]</scope>
    <source>
        <strain evidence="1 3">JCM18114</strain>
    </source>
</reference>
<accession>A0AAW5SIW5</accession>
<evidence type="ECO:0000313" key="3">
    <source>
        <dbReference type="Proteomes" id="UP000069773"/>
    </source>
</evidence>
<evidence type="ECO:0000313" key="2">
    <source>
        <dbReference type="EMBL" id="MCV7023672.1"/>
    </source>
</evidence>
<dbReference type="EMBL" id="BCTA01000013">
    <property type="protein sequence ID" value="GAT07682.1"/>
    <property type="molecule type" value="Genomic_DNA"/>
</dbReference>
<dbReference type="Proteomes" id="UP001207528">
    <property type="component" value="Unassembled WGS sequence"/>
</dbReference>
<sequence length="66" mass="7572">MKRSQKQALALAVITRVADLAEFWTELVDQDPQLADVDYDEAMQTIANWLAKLPGDRWDTRLPMPN</sequence>
<dbReference type="RefSeq" id="WP_067387487.1">
    <property type="nucleotide sequence ID" value="NZ_BCTA01000013.1"/>
</dbReference>
<dbReference type="AlphaFoldDB" id="A0AAW5SIW5"/>
<gene>
    <name evidence="2" type="ORF">H7I77_09970</name>
    <name evidence="1" type="ORF">RMCN_0815</name>
</gene>